<feature type="region of interest" description="Disordered" evidence="1">
    <location>
        <begin position="1"/>
        <end position="102"/>
    </location>
</feature>
<proteinExistence type="predicted"/>
<feature type="compositionally biased region" description="Polar residues" evidence="1">
    <location>
        <begin position="55"/>
        <end position="69"/>
    </location>
</feature>
<evidence type="ECO:0000313" key="3">
    <source>
        <dbReference type="Proteomes" id="UP000245207"/>
    </source>
</evidence>
<accession>A0A2U1PUU0</accession>
<organism evidence="2 3">
    <name type="scientific">Artemisia annua</name>
    <name type="common">Sweet wormwood</name>
    <dbReference type="NCBI Taxonomy" id="35608"/>
    <lineage>
        <taxon>Eukaryota</taxon>
        <taxon>Viridiplantae</taxon>
        <taxon>Streptophyta</taxon>
        <taxon>Embryophyta</taxon>
        <taxon>Tracheophyta</taxon>
        <taxon>Spermatophyta</taxon>
        <taxon>Magnoliopsida</taxon>
        <taxon>eudicotyledons</taxon>
        <taxon>Gunneridae</taxon>
        <taxon>Pentapetalae</taxon>
        <taxon>asterids</taxon>
        <taxon>campanulids</taxon>
        <taxon>Asterales</taxon>
        <taxon>Asteraceae</taxon>
        <taxon>Asteroideae</taxon>
        <taxon>Anthemideae</taxon>
        <taxon>Artemisiinae</taxon>
        <taxon>Artemisia</taxon>
    </lineage>
</organism>
<evidence type="ECO:0000256" key="1">
    <source>
        <dbReference type="SAM" id="MobiDB-lite"/>
    </source>
</evidence>
<comment type="caution">
    <text evidence="2">The sequence shown here is derived from an EMBL/GenBank/DDBJ whole genome shotgun (WGS) entry which is preliminary data.</text>
</comment>
<feature type="compositionally biased region" description="Polar residues" evidence="1">
    <location>
        <begin position="9"/>
        <end position="45"/>
    </location>
</feature>
<dbReference type="AlphaFoldDB" id="A0A2U1PUU0"/>
<feature type="compositionally biased region" description="Low complexity" evidence="1">
    <location>
        <begin position="70"/>
        <end position="98"/>
    </location>
</feature>
<name>A0A2U1PUU0_ARTAN</name>
<dbReference type="STRING" id="35608.A0A2U1PUU0"/>
<evidence type="ECO:0000313" key="2">
    <source>
        <dbReference type="EMBL" id="PWA89493.1"/>
    </source>
</evidence>
<reference evidence="2 3" key="1">
    <citation type="journal article" date="2018" name="Mol. Plant">
        <title>The genome of Artemisia annua provides insight into the evolution of Asteraceae family and artemisinin biosynthesis.</title>
        <authorList>
            <person name="Shen Q."/>
            <person name="Zhang L."/>
            <person name="Liao Z."/>
            <person name="Wang S."/>
            <person name="Yan T."/>
            <person name="Shi P."/>
            <person name="Liu M."/>
            <person name="Fu X."/>
            <person name="Pan Q."/>
            <person name="Wang Y."/>
            <person name="Lv Z."/>
            <person name="Lu X."/>
            <person name="Zhang F."/>
            <person name="Jiang W."/>
            <person name="Ma Y."/>
            <person name="Chen M."/>
            <person name="Hao X."/>
            <person name="Li L."/>
            <person name="Tang Y."/>
            <person name="Lv G."/>
            <person name="Zhou Y."/>
            <person name="Sun X."/>
            <person name="Brodelius P.E."/>
            <person name="Rose J.K.C."/>
            <person name="Tang K."/>
        </authorList>
    </citation>
    <scope>NUCLEOTIDE SEQUENCE [LARGE SCALE GENOMIC DNA]</scope>
    <source>
        <strain evidence="3">cv. Huhao1</strain>
        <tissue evidence="2">Leaf</tissue>
    </source>
</reference>
<sequence>MGDTATPHLLQQNFTHEDSTNNSLSPNPSENKNVDNQRSPNSGTNRKSKGKGGPDNTQLNLQQPSSDGISATSASTSQSSSSSSSRAGNGGSSSSNTQTLRPILPRPAGFNLTFSNAPVFGNYVPYGNLVQYPLQIVQQQQYLPYINTNHMNLAKTVDPTFRESTTLTSYEPNPNPNPKINMEHETPLVPPQQCQDYETNYETSIDHELRALAGSVGSTLSLVSNSSPPIGVSEAVSDPTVVGGPASPSLWSYTNDDEYPPPSIWDYGDPSFDF</sequence>
<dbReference type="Proteomes" id="UP000245207">
    <property type="component" value="Unassembled WGS sequence"/>
</dbReference>
<protein>
    <submittedName>
        <fullName evidence="2">AP2/ERF domain-containing protein</fullName>
    </submittedName>
</protein>
<gene>
    <name evidence="2" type="ORF">CTI12_AA110450</name>
</gene>
<dbReference type="OrthoDB" id="1938645at2759"/>
<dbReference type="EMBL" id="PKPP01000711">
    <property type="protein sequence ID" value="PWA89493.1"/>
    <property type="molecule type" value="Genomic_DNA"/>
</dbReference>
<keyword evidence="3" id="KW-1185">Reference proteome</keyword>